<feature type="transmembrane region" description="Helical" evidence="2">
    <location>
        <begin position="105"/>
        <end position="129"/>
    </location>
</feature>
<sequence>MALDLGRYSFTLYSWVLLATAVIAVLLFRVLRRRDGAPALHLAWFELSVAAWALPIAFEAAAETRSLKLFWSIAAYPGTTMAPLFFFLFALAYSRQQRYLTGRNIAVLALPPFATTVLAATNPLHGLIWKDIVLQSHSPFAIYVHGGMFWVYIAYAYSLLLAGFVLLLADAVRYPAHYRPQTFLLLLGALFPVIGNAMYVFNLNPIPGLDWTPLAFLASGLILAGAVFRLKAFDLLPRARSQIVESLPDGIIVFDAQDRVVDINQTAAGFFARSPSDLIGRDAAQGIPLWQAIVQAQIGPRKPLVEIPYRIDGDTRWFDAVWKPLLSARNKSDGHILILRDITLRKRMEEERNQLIRELQEALEKVKTLSGLLPICANCKKIRDDQGYWKNVEDYVHEHHDGVQFSHSICPDCEKKLYPEFSKAQRWSTGADS</sequence>
<evidence type="ECO:0000313" key="5">
    <source>
        <dbReference type="EMBL" id="VBB44168.1"/>
    </source>
</evidence>
<evidence type="ECO:0000256" key="2">
    <source>
        <dbReference type="SAM" id="Phobius"/>
    </source>
</evidence>
<dbReference type="Pfam" id="PF16927">
    <property type="entry name" value="HisKA_7TM"/>
    <property type="match status" value="1"/>
</dbReference>
<dbReference type="SUPFAM" id="SSF55785">
    <property type="entry name" value="PYP-like sensor domain (PAS domain)"/>
    <property type="match status" value="1"/>
</dbReference>
<dbReference type="CDD" id="cd00130">
    <property type="entry name" value="PAS"/>
    <property type="match status" value="1"/>
</dbReference>
<reference evidence="5" key="1">
    <citation type="submission" date="2018-07" db="EMBL/GenBank/DDBJ databases">
        <authorList>
            <consortium name="Genoscope - CEA"/>
            <person name="William W."/>
        </authorList>
    </citation>
    <scope>NUCLEOTIDE SEQUENCE</scope>
    <source>
        <strain evidence="5">IK1</strain>
    </source>
</reference>
<feature type="domain" description="PAC" evidence="4">
    <location>
        <begin position="301"/>
        <end position="354"/>
    </location>
</feature>
<feature type="transmembrane region" description="Helical" evidence="2">
    <location>
        <begin position="149"/>
        <end position="171"/>
    </location>
</feature>
<organism evidence="5">
    <name type="scientific">Uncultured Desulfatiglans sp</name>
    <dbReference type="NCBI Taxonomy" id="1748965"/>
    <lineage>
        <taxon>Bacteria</taxon>
        <taxon>Pseudomonadati</taxon>
        <taxon>Thermodesulfobacteriota</taxon>
        <taxon>Desulfobacteria</taxon>
        <taxon>Desulfatiglandales</taxon>
        <taxon>Desulfatiglandaceae</taxon>
        <taxon>Desulfatiglans</taxon>
        <taxon>environmental samples</taxon>
    </lineage>
</organism>
<dbReference type="InterPro" id="IPR000700">
    <property type="entry name" value="PAS-assoc_C"/>
</dbReference>
<dbReference type="Gene3D" id="3.30.450.20">
    <property type="entry name" value="PAS domain"/>
    <property type="match status" value="1"/>
</dbReference>
<keyword evidence="2" id="KW-0812">Transmembrane</keyword>
<feature type="transmembrane region" description="Helical" evidence="2">
    <location>
        <begin position="38"/>
        <end position="58"/>
    </location>
</feature>
<proteinExistence type="predicted"/>
<dbReference type="InterPro" id="IPR013656">
    <property type="entry name" value="PAS_4"/>
</dbReference>
<dbReference type="NCBIfam" id="TIGR00229">
    <property type="entry name" value="sensory_box"/>
    <property type="match status" value="1"/>
</dbReference>
<feature type="transmembrane region" description="Helical" evidence="2">
    <location>
        <begin position="213"/>
        <end position="230"/>
    </location>
</feature>
<dbReference type="InterPro" id="IPR031621">
    <property type="entry name" value="HisKA_7TM"/>
</dbReference>
<name>A0A653A886_UNCDX</name>
<protein>
    <submittedName>
        <fullName evidence="5">Uncharacterized protein</fullName>
    </submittedName>
</protein>
<dbReference type="PROSITE" id="PS50113">
    <property type="entry name" value="PAC"/>
    <property type="match status" value="1"/>
</dbReference>
<keyword evidence="2" id="KW-0472">Membrane</keyword>
<feature type="transmembrane region" description="Helical" evidence="2">
    <location>
        <begin position="70"/>
        <end position="93"/>
    </location>
</feature>
<dbReference type="SMART" id="SM00091">
    <property type="entry name" value="PAS"/>
    <property type="match status" value="1"/>
</dbReference>
<dbReference type="InterPro" id="IPR035965">
    <property type="entry name" value="PAS-like_dom_sf"/>
</dbReference>
<accession>A0A653A886</accession>
<dbReference type="Pfam" id="PF08448">
    <property type="entry name" value="PAS_4"/>
    <property type="match status" value="1"/>
</dbReference>
<keyword evidence="1" id="KW-0175">Coiled coil</keyword>
<dbReference type="PROSITE" id="PS50112">
    <property type="entry name" value="PAS"/>
    <property type="match status" value="1"/>
</dbReference>
<evidence type="ECO:0000259" key="4">
    <source>
        <dbReference type="PROSITE" id="PS50113"/>
    </source>
</evidence>
<evidence type="ECO:0000259" key="3">
    <source>
        <dbReference type="PROSITE" id="PS50112"/>
    </source>
</evidence>
<feature type="transmembrane region" description="Helical" evidence="2">
    <location>
        <begin position="12"/>
        <end position="31"/>
    </location>
</feature>
<feature type="coiled-coil region" evidence="1">
    <location>
        <begin position="345"/>
        <end position="372"/>
    </location>
</feature>
<feature type="transmembrane region" description="Helical" evidence="2">
    <location>
        <begin position="183"/>
        <end position="201"/>
    </location>
</feature>
<keyword evidence="2" id="KW-1133">Transmembrane helix</keyword>
<evidence type="ECO:0000256" key="1">
    <source>
        <dbReference type="SAM" id="Coils"/>
    </source>
</evidence>
<dbReference type="InterPro" id="IPR000014">
    <property type="entry name" value="PAS"/>
</dbReference>
<feature type="domain" description="PAS" evidence="3">
    <location>
        <begin position="242"/>
        <end position="281"/>
    </location>
</feature>
<dbReference type="AlphaFoldDB" id="A0A653A886"/>
<dbReference type="EMBL" id="UPXX01000027">
    <property type="protein sequence ID" value="VBB44168.1"/>
    <property type="molecule type" value="Genomic_DNA"/>
</dbReference>
<gene>
    <name evidence="5" type="ORF">TRIP_B330340</name>
</gene>